<comment type="caution">
    <text evidence="4">The sequence shown here is derived from an EMBL/GenBank/DDBJ whole genome shotgun (WGS) entry which is preliminary data.</text>
</comment>
<keyword evidence="1" id="KW-0677">Repeat</keyword>
<dbReference type="Proteomes" id="UP000290288">
    <property type="component" value="Unassembled WGS sequence"/>
</dbReference>
<feature type="domain" description="Nephrocystin 3-like N-terminal" evidence="3">
    <location>
        <begin position="78"/>
        <end position="240"/>
    </location>
</feature>
<dbReference type="Gene3D" id="3.40.50.300">
    <property type="entry name" value="P-loop containing nucleotide triphosphate hydrolases"/>
    <property type="match status" value="1"/>
</dbReference>
<dbReference type="InterPro" id="IPR056884">
    <property type="entry name" value="NPHP3-like_N"/>
</dbReference>
<protein>
    <recommendedName>
        <fullName evidence="3">Nephrocystin 3-like N-terminal domain-containing protein</fullName>
    </recommendedName>
</protein>
<evidence type="ECO:0000256" key="1">
    <source>
        <dbReference type="ARBA" id="ARBA00022737"/>
    </source>
</evidence>
<keyword evidence="5" id="KW-1185">Reference proteome</keyword>
<feature type="region of interest" description="Disordered" evidence="2">
    <location>
        <begin position="355"/>
        <end position="374"/>
    </location>
</feature>
<organism evidence="4 5">
    <name type="scientific">Candolleomyces aberdarensis</name>
    <dbReference type="NCBI Taxonomy" id="2316362"/>
    <lineage>
        <taxon>Eukaryota</taxon>
        <taxon>Fungi</taxon>
        <taxon>Dikarya</taxon>
        <taxon>Basidiomycota</taxon>
        <taxon>Agaricomycotina</taxon>
        <taxon>Agaricomycetes</taxon>
        <taxon>Agaricomycetidae</taxon>
        <taxon>Agaricales</taxon>
        <taxon>Agaricineae</taxon>
        <taxon>Psathyrellaceae</taxon>
        <taxon>Candolleomyces</taxon>
    </lineage>
</organism>
<sequence length="580" mass="65631">MTSNFQGAHDFNVNKLKIDVTNVSSSAFDPLRELKSRIAAGAIHDFAEQCDAPRCHPETRVAVQDDLYSWIVHGNEESEEPKKIKWITGPAGTGKTAIMGSLADHCKAHRLLPASFFFASWSASIGRRRKTAFIATIVHQLAEHQRHLKDAISNAVAKNPIVFEKNLDVQMEKLILAPLRKVSRLPNAPGLRGVIMIDGMDKCEAEQYHDSEPTGSGLRPKLTQARTKEKDQLEILEVSRKAALDPAFPFVILITSRPEQVFREFFDPERSSTPFAPKLDLNEDYDAGMQITSNSNPFRFLDALYSHILESSLNPLLSIRWINAINHFNFNEDHTLRWLSTRITQSDSDELVEMANTHSTSPKNSPNTEWSPNWHTPEPYNHGSHEASDLDIQKEADVLDPNASNVYPDQSDSIGMEVLSLTSFHLNLLLQKNDGKSEHLLGNLHSLVHIPSPGNVGRGARYGFYQKSLFDFLKDPEHCGSLHVTQDEHSEFIRERVLQVYKKSMDSSFGSNPYPESFLQLFFFRLPFPAYLGFYSIQFTIPIVDWWVSAIIAQSKQSHSILAPQLWRIFCAVHTKVRYA</sequence>
<evidence type="ECO:0000259" key="3">
    <source>
        <dbReference type="Pfam" id="PF24883"/>
    </source>
</evidence>
<dbReference type="SUPFAM" id="SSF52540">
    <property type="entry name" value="P-loop containing nucleoside triphosphate hydrolases"/>
    <property type="match status" value="1"/>
</dbReference>
<feature type="compositionally biased region" description="Polar residues" evidence="2">
    <location>
        <begin position="356"/>
        <end position="374"/>
    </location>
</feature>
<evidence type="ECO:0000256" key="2">
    <source>
        <dbReference type="SAM" id="MobiDB-lite"/>
    </source>
</evidence>
<evidence type="ECO:0000313" key="4">
    <source>
        <dbReference type="EMBL" id="RXW11482.1"/>
    </source>
</evidence>
<dbReference type="OrthoDB" id="443402at2759"/>
<dbReference type="AlphaFoldDB" id="A0A4Q2CYL3"/>
<dbReference type="Pfam" id="PF24883">
    <property type="entry name" value="NPHP3_N"/>
    <property type="match status" value="1"/>
</dbReference>
<reference evidence="4 5" key="1">
    <citation type="submission" date="2019-01" db="EMBL/GenBank/DDBJ databases">
        <title>Draft genome sequence of Psathyrella aberdarensis IHI B618.</title>
        <authorList>
            <person name="Buettner E."/>
            <person name="Kellner H."/>
        </authorList>
    </citation>
    <scope>NUCLEOTIDE SEQUENCE [LARGE SCALE GENOMIC DNA]</scope>
    <source>
        <strain evidence="4 5">IHI B618</strain>
    </source>
</reference>
<dbReference type="EMBL" id="SDEE01001867">
    <property type="protein sequence ID" value="RXW11482.1"/>
    <property type="molecule type" value="Genomic_DNA"/>
</dbReference>
<accession>A0A4Q2CYL3</accession>
<dbReference type="PANTHER" id="PTHR10039">
    <property type="entry name" value="AMELOGENIN"/>
    <property type="match status" value="1"/>
</dbReference>
<gene>
    <name evidence="4" type="ORF">EST38_g14373</name>
</gene>
<evidence type="ECO:0000313" key="5">
    <source>
        <dbReference type="Proteomes" id="UP000290288"/>
    </source>
</evidence>
<proteinExistence type="predicted"/>
<dbReference type="InterPro" id="IPR027417">
    <property type="entry name" value="P-loop_NTPase"/>
</dbReference>
<name>A0A4Q2CYL3_9AGAR</name>